<sequence>MFRARLRCAVDVLTERELDERLASVTDDVALIRRHLVDHRELERTRSGSEHAHPADAVPED</sequence>
<evidence type="ECO:0000313" key="3">
    <source>
        <dbReference type="EMBL" id="QKJ21194.1"/>
    </source>
</evidence>
<dbReference type="InterPro" id="IPR018656">
    <property type="entry name" value="DUF2087"/>
</dbReference>
<proteinExistence type="predicted"/>
<dbReference type="EMBL" id="CP054038">
    <property type="protein sequence ID" value="QKJ21194.1"/>
    <property type="molecule type" value="Genomic_DNA"/>
</dbReference>
<dbReference type="Pfam" id="PF09860">
    <property type="entry name" value="DUF2087"/>
    <property type="match status" value="1"/>
</dbReference>
<evidence type="ECO:0000259" key="2">
    <source>
        <dbReference type="Pfam" id="PF09860"/>
    </source>
</evidence>
<accession>A0A7D4PXT7</accession>
<feature type="region of interest" description="Disordered" evidence="1">
    <location>
        <begin position="42"/>
        <end position="61"/>
    </location>
</feature>
<gene>
    <name evidence="3" type="ORF">HQM25_10380</name>
</gene>
<organism evidence="3 4">
    <name type="scientific">Microbacterium hominis</name>
    <dbReference type="NCBI Taxonomy" id="162426"/>
    <lineage>
        <taxon>Bacteria</taxon>
        <taxon>Bacillati</taxon>
        <taxon>Actinomycetota</taxon>
        <taxon>Actinomycetes</taxon>
        <taxon>Micrococcales</taxon>
        <taxon>Microbacteriaceae</taxon>
        <taxon>Microbacterium</taxon>
    </lineage>
</organism>
<protein>
    <submittedName>
        <fullName evidence="3">DUF2087 domain-containing protein</fullName>
    </submittedName>
</protein>
<evidence type="ECO:0000313" key="4">
    <source>
        <dbReference type="Proteomes" id="UP000502498"/>
    </source>
</evidence>
<dbReference type="Proteomes" id="UP000502498">
    <property type="component" value="Chromosome"/>
</dbReference>
<feature type="compositionally biased region" description="Basic and acidic residues" evidence="1">
    <location>
        <begin position="42"/>
        <end position="54"/>
    </location>
</feature>
<reference evidence="3 4" key="1">
    <citation type="submission" date="2020-05" db="EMBL/GenBank/DDBJ databases">
        <title>Strain PA2F3 complete genome.</title>
        <authorList>
            <person name="Kim Y.-S."/>
            <person name="Kim S.-J."/>
            <person name="Jung H.-k."/>
            <person name="Kim S.-E."/>
            <person name="Kim K.-H."/>
        </authorList>
    </citation>
    <scope>NUCLEOTIDE SEQUENCE [LARGE SCALE GENOMIC DNA]</scope>
    <source>
        <strain evidence="3 4">PA2F3</strain>
    </source>
</reference>
<name>A0A7D4PXT7_9MICO</name>
<feature type="domain" description="DUF2087" evidence="2">
    <location>
        <begin position="12"/>
        <end position="50"/>
    </location>
</feature>
<evidence type="ECO:0000256" key="1">
    <source>
        <dbReference type="SAM" id="MobiDB-lite"/>
    </source>
</evidence>
<dbReference type="AlphaFoldDB" id="A0A7D4PXT7"/>